<keyword evidence="3" id="KW-0862">Zinc</keyword>
<reference evidence="8 9" key="1">
    <citation type="submission" date="2023-03" db="EMBL/GenBank/DDBJ databases">
        <title>Genome insight into feeding habits of ladybird beetles.</title>
        <authorList>
            <person name="Li H.-S."/>
            <person name="Huang Y.-H."/>
            <person name="Pang H."/>
        </authorList>
    </citation>
    <scope>NUCLEOTIDE SEQUENCE [LARGE SCALE GENOMIC DNA]</scope>
    <source>
        <strain evidence="8">SYSU_2023b</strain>
        <tissue evidence="8">Whole body</tissue>
    </source>
</reference>
<feature type="domain" description="RanBD1" evidence="6">
    <location>
        <begin position="1"/>
        <end position="56"/>
    </location>
</feature>
<organism evidence="8 9">
    <name type="scientific">Henosepilachna vigintioctopunctata</name>
    <dbReference type="NCBI Taxonomy" id="420089"/>
    <lineage>
        <taxon>Eukaryota</taxon>
        <taxon>Metazoa</taxon>
        <taxon>Ecdysozoa</taxon>
        <taxon>Arthropoda</taxon>
        <taxon>Hexapoda</taxon>
        <taxon>Insecta</taxon>
        <taxon>Pterygota</taxon>
        <taxon>Neoptera</taxon>
        <taxon>Endopterygota</taxon>
        <taxon>Coleoptera</taxon>
        <taxon>Polyphaga</taxon>
        <taxon>Cucujiformia</taxon>
        <taxon>Coccinelloidea</taxon>
        <taxon>Coccinellidae</taxon>
        <taxon>Epilachninae</taxon>
        <taxon>Epilachnini</taxon>
        <taxon>Henosepilachna</taxon>
    </lineage>
</organism>
<keyword evidence="9" id="KW-1185">Reference proteome</keyword>
<dbReference type="Gene3D" id="2.30.29.30">
    <property type="entry name" value="Pleckstrin-homology domain (PH domain)/Phosphotyrosine-binding domain (PTB)"/>
    <property type="match status" value="2"/>
</dbReference>
<evidence type="ECO:0000259" key="6">
    <source>
        <dbReference type="PROSITE" id="PS50196"/>
    </source>
</evidence>
<gene>
    <name evidence="8" type="ORF">WA026_013701</name>
</gene>
<dbReference type="FunFam" id="4.10.1060.10:FF:000003">
    <property type="entry name" value="E3 SUMO-protein ligase RanBP2"/>
    <property type="match status" value="1"/>
</dbReference>
<dbReference type="InterPro" id="IPR036443">
    <property type="entry name" value="Znf_RanBP2_sf"/>
</dbReference>
<evidence type="ECO:0000313" key="8">
    <source>
        <dbReference type="EMBL" id="KAK9885830.1"/>
    </source>
</evidence>
<name>A0AAW1V0V0_9CUCU</name>
<dbReference type="PROSITE" id="PS01358">
    <property type="entry name" value="ZF_RANBP2_1"/>
    <property type="match status" value="2"/>
</dbReference>
<feature type="domain" description="RanBP2-type" evidence="7">
    <location>
        <begin position="86"/>
        <end position="115"/>
    </location>
</feature>
<keyword evidence="1" id="KW-0479">Metal-binding</keyword>
<feature type="region of interest" description="Disordered" evidence="5">
    <location>
        <begin position="117"/>
        <end position="147"/>
    </location>
</feature>
<dbReference type="Pfam" id="PF00638">
    <property type="entry name" value="Ran_BP1"/>
    <property type="match status" value="2"/>
</dbReference>
<proteinExistence type="predicted"/>
<accession>A0AAW1V0V0</accession>
<evidence type="ECO:0000256" key="4">
    <source>
        <dbReference type="PROSITE-ProRule" id="PRU00322"/>
    </source>
</evidence>
<dbReference type="SMART" id="SM00160">
    <property type="entry name" value="RanBD"/>
    <property type="match status" value="1"/>
</dbReference>
<dbReference type="SUPFAM" id="SSF50729">
    <property type="entry name" value="PH domain-like"/>
    <property type="match status" value="2"/>
</dbReference>
<feature type="domain" description="RanBD1" evidence="6">
    <location>
        <begin position="305"/>
        <end position="381"/>
    </location>
</feature>
<dbReference type="PANTHER" id="PTHR23138:SF87">
    <property type="entry name" value="E3 SUMO-PROTEIN LIGASE RANBP2"/>
    <property type="match status" value="1"/>
</dbReference>
<dbReference type="PROSITE" id="PS50196">
    <property type="entry name" value="RANBD1"/>
    <property type="match status" value="2"/>
</dbReference>
<evidence type="ECO:0000256" key="3">
    <source>
        <dbReference type="ARBA" id="ARBA00022833"/>
    </source>
</evidence>
<dbReference type="InterPro" id="IPR011993">
    <property type="entry name" value="PH-like_dom_sf"/>
</dbReference>
<protein>
    <recommendedName>
        <fullName evidence="10">E3 SUMO-protein ligase RanBP2</fullName>
    </recommendedName>
</protein>
<feature type="compositionally biased region" description="Polar residues" evidence="5">
    <location>
        <begin position="122"/>
        <end position="143"/>
    </location>
</feature>
<comment type="caution">
    <text evidence="8">The sequence shown here is derived from an EMBL/GenBank/DDBJ whole genome shotgun (WGS) entry which is preliminary data.</text>
</comment>
<dbReference type="EMBL" id="JARQZJ010000097">
    <property type="protein sequence ID" value="KAK9885830.1"/>
    <property type="molecule type" value="Genomic_DNA"/>
</dbReference>
<sequence length="460" mass="51595">MNFQYMPNNLKALTWCAQDFADEVLKTETFAIRFKTEEQANDFLKCILKAQSSLNDDNTIENKDNYKNETPVIEKQQGFGDKFKPVKGSWECKNCYITNDSKLNNCAACETSRHSSKKTDQVFPTNPKESQVQTKAASESAPKSNWGDAFKPKAGTWECQNCFVRNESNVLYCVSCESPKDETVPKKDSSSTIKGINLDSPFKFSFGIGATSDSVPAKQETSAFKFGSPTPAVTTGFSFGHTTFTFQPPAASNPETTKATSDSFVFGSPVAHEFEFKPHSPRQSMGVGDEESDGSFLEEETDNIYFKPVVPLPDKVDVKTGEEDEEALYCHRAKLFRFVDGEWKERGIGDLKILKNKVNNKIRVLMRREQVLKICLNHALTHNTAEIAKGFKDAVSKALQETTNIVSEKVDESESNDDSEVEFISETTVTQEDVEEAERLKLPPKFLAYRQMPLCKCEQC</sequence>
<keyword evidence="2 4" id="KW-0863">Zinc-finger</keyword>
<dbReference type="GO" id="GO:0005737">
    <property type="term" value="C:cytoplasm"/>
    <property type="evidence" value="ECO:0007669"/>
    <property type="project" value="TreeGrafter"/>
</dbReference>
<dbReference type="SMART" id="SM00547">
    <property type="entry name" value="ZnF_RBZ"/>
    <property type="match status" value="2"/>
</dbReference>
<dbReference type="SUPFAM" id="SSF90209">
    <property type="entry name" value="Ran binding protein zinc finger-like"/>
    <property type="match status" value="2"/>
</dbReference>
<dbReference type="GO" id="GO:0005096">
    <property type="term" value="F:GTPase activator activity"/>
    <property type="evidence" value="ECO:0007669"/>
    <property type="project" value="TreeGrafter"/>
</dbReference>
<dbReference type="InterPro" id="IPR045255">
    <property type="entry name" value="RanBP1-like"/>
</dbReference>
<dbReference type="InterPro" id="IPR001876">
    <property type="entry name" value="Znf_RanBP2"/>
</dbReference>
<dbReference type="PANTHER" id="PTHR23138">
    <property type="entry name" value="RAN BINDING PROTEIN"/>
    <property type="match status" value="1"/>
</dbReference>
<dbReference type="Pfam" id="PF00641">
    <property type="entry name" value="Zn_ribbon_RanBP"/>
    <property type="match status" value="1"/>
</dbReference>
<dbReference type="AlphaFoldDB" id="A0AAW1V0V0"/>
<feature type="domain" description="RanBP2-type" evidence="7">
    <location>
        <begin position="153"/>
        <end position="182"/>
    </location>
</feature>
<dbReference type="Proteomes" id="UP001431783">
    <property type="component" value="Unassembled WGS sequence"/>
</dbReference>
<evidence type="ECO:0000256" key="2">
    <source>
        <dbReference type="ARBA" id="ARBA00022771"/>
    </source>
</evidence>
<dbReference type="PROSITE" id="PS50199">
    <property type="entry name" value="ZF_RANBP2_2"/>
    <property type="match status" value="2"/>
</dbReference>
<dbReference type="Gene3D" id="4.10.1060.10">
    <property type="entry name" value="Zinc finger, RanBP2-type"/>
    <property type="match status" value="2"/>
</dbReference>
<evidence type="ECO:0000256" key="5">
    <source>
        <dbReference type="SAM" id="MobiDB-lite"/>
    </source>
</evidence>
<evidence type="ECO:0000259" key="7">
    <source>
        <dbReference type="PROSITE" id="PS50199"/>
    </source>
</evidence>
<dbReference type="InterPro" id="IPR000156">
    <property type="entry name" value="Ran_bind_dom"/>
</dbReference>
<dbReference type="GO" id="GO:0008270">
    <property type="term" value="F:zinc ion binding"/>
    <property type="evidence" value="ECO:0007669"/>
    <property type="project" value="UniProtKB-KW"/>
</dbReference>
<dbReference type="GO" id="GO:0005643">
    <property type="term" value="C:nuclear pore"/>
    <property type="evidence" value="ECO:0007669"/>
    <property type="project" value="TreeGrafter"/>
</dbReference>
<evidence type="ECO:0008006" key="10">
    <source>
        <dbReference type="Google" id="ProtNLM"/>
    </source>
</evidence>
<evidence type="ECO:0000256" key="1">
    <source>
        <dbReference type="ARBA" id="ARBA00022723"/>
    </source>
</evidence>
<evidence type="ECO:0000313" key="9">
    <source>
        <dbReference type="Proteomes" id="UP001431783"/>
    </source>
</evidence>